<dbReference type="GO" id="GO:0005886">
    <property type="term" value="C:plasma membrane"/>
    <property type="evidence" value="ECO:0007669"/>
    <property type="project" value="UniProtKB-SubCell"/>
</dbReference>
<dbReference type="PROSITE" id="PS50850">
    <property type="entry name" value="MFS"/>
    <property type="match status" value="1"/>
</dbReference>
<dbReference type="RefSeq" id="WP_047942852.1">
    <property type="nucleotide sequence ID" value="NZ_JARTLH010000006.1"/>
</dbReference>
<evidence type="ECO:0000256" key="1">
    <source>
        <dbReference type="ARBA" id="ARBA00004651"/>
    </source>
</evidence>
<keyword evidence="4 7" id="KW-0812">Transmembrane</keyword>
<dbReference type="SUPFAM" id="SSF103473">
    <property type="entry name" value="MFS general substrate transporter"/>
    <property type="match status" value="1"/>
</dbReference>
<dbReference type="PROSITE" id="PS51671">
    <property type="entry name" value="ACT"/>
    <property type="match status" value="1"/>
</dbReference>
<feature type="transmembrane region" description="Helical" evidence="7">
    <location>
        <begin position="310"/>
        <end position="332"/>
    </location>
</feature>
<reference evidence="10 11" key="1">
    <citation type="submission" date="2015-05" db="EMBL/GenBank/DDBJ databases">
        <title>Whole genome sequence and identification of bacterial endophytes from Costus igneus.</title>
        <authorList>
            <person name="Lee Y.P."/>
            <person name="Gan H.M."/>
            <person name="Eng W."/>
            <person name="Wheatley M.S."/>
            <person name="Caraballo A."/>
            <person name="Polter S."/>
            <person name="Savka M.A."/>
            <person name="Hudson A.O."/>
        </authorList>
    </citation>
    <scope>NUCLEOTIDE SEQUENCE [LARGE SCALE GENOMIC DNA]</scope>
    <source>
        <strain evidence="10 11">RIT379</strain>
    </source>
</reference>
<dbReference type="SUPFAM" id="SSF55021">
    <property type="entry name" value="ACT-like"/>
    <property type="match status" value="1"/>
</dbReference>
<feature type="transmembrane region" description="Helical" evidence="7">
    <location>
        <begin position="268"/>
        <end position="289"/>
    </location>
</feature>
<feature type="transmembrane region" description="Helical" evidence="7">
    <location>
        <begin position="338"/>
        <end position="362"/>
    </location>
</feature>
<dbReference type="Gene3D" id="1.20.1250.20">
    <property type="entry name" value="MFS general substrate transporter like domains"/>
    <property type="match status" value="1"/>
</dbReference>
<keyword evidence="5 7" id="KW-1133">Transmembrane helix</keyword>
<evidence type="ECO:0000256" key="7">
    <source>
        <dbReference type="SAM" id="Phobius"/>
    </source>
</evidence>
<accession>A0A0J1IJ09</accession>
<dbReference type="InterPro" id="IPR020846">
    <property type="entry name" value="MFS_dom"/>
</dbReference>
<feature type="transmembrane region" description="Helical" evidence="7">
    <location>
        <begin position="200"/>
        <end position="222"/>
    </location>
</feature>
<dbReference type="Proteomes" id="UP000036045">
    <property type="component" value="Unassembled WGS sequence"/>
</dbReference>
<evidence type="ECO:0000259" key="9">
    <source>
        <dbReference type="PROSITE" id="PS51671"/>
    </source>
</evidence>
<dbReference type="InterPro" id="IPR002912">
    <property type="entry name" value="ACT_dom"/>
</dbReference>
<feature type="domain" description="ACT" evidence="9">
    <location>
        <begin position="6"/>
        <end position="80"/>
    </location>
</feature>
<dbReference type="InterPro" id="IPR054480">
    <property type="entry name" value="AHAS_small-like_ACT"/>
</dbReference>
<feature type="transmembrane region" description="Helical" evidence="7">
    <location>
        <begin position="374"/>
        <end position="393"/>
    </location>
</feature>
<evidence type="ECO:0008006" key="12">
    <source>
        <dbReference type="Google" id="ProtNLM"/>
    </source>
</evidence>
<keyword evidence="11" id="KW-1185">Reference proteome</keyword>
<evidence type="ECO:0000256" key="4">
    <source>
        <dbReference type="ARBA" id="ARBA00022692"/>
    </source>
</evidence>
<dbReference type="InterPro" id="IPR045865">
    <property type="entry name" value="ACT-like_dom_sf"/>
</dbReference>
<dbReference type="AlphaFoldDB" id="A0A0J1IJ09"/>
<dbReference type="Gene3D" id="3.30.70.260">
    <property type="match status" value="1"/>
</dbReference>
<dbReference type="PANTHER" id="PTHR23517:SF13">
    <property type="entry name" value="MAJOR FACILITATOR SUPERFAMILY MFS_1"/>
    <property type="match status" value="1"/>
</dbReference>
<keyword evidence="3" id="KW-1003">Cell membrane</keyword>
<evidence type="ECO:0000256" key="6">
    <source>
        <dbReference type="ARBA" id="ARBA00023136"/>
    </source>
</evidence>
<dbReference type="PANTHER" id="PTHR23517">
    <property type="entry name" value="RESISTANCE PROTEIN MDTM, PUTATIVE-RELATED-RELATED"/>
    <property type="match status" value="1"/>
</dbReference>
<evidence type="ECO:0000256" key="2">
    <source>
        <dbReference type="ARBA" id="ARBA00022448"/>
    </source>
</evidence>
<evidence type="ECO:0000313" key="11">
    <source>
        <dbReference type="Proteomes" id="UP000036045"/>
    </source>
</evidence>
<dbReference type="Pfam" id="PF07690">
    <property type="entry name" value="MFS_1"/>
    <property type="match status" value="1"/>
</dbReference>
<comment type="subcellular location">
    <subcellularLocation>
        <location evidence="1">Cell membrane</location>
        <topology evidence="1">Multi-pass membrane protein</topology>
    </subcellularLocation>
</comment>
<feature type="transmembrane region" description="Helical" evidence="7">
    <location>
        <begin position="234"/>
        <end position="256"/>
    </location>
</feature>
<dbReference type="OrthoDB" id="9793283at2"/>
<evidence type="ECO:0000256" key="3">
    <source>
        <dbReference type="ARBA" id="ARBA00022475"/>
    </source>
</evidence>
<dbReference type="InterPro" id="IPR050171">
    <property type="entry name" value="MFS_Transporters"/>
</dbReference>
<dbReference type="GO" id="GO:0022857">
    <property type="term" value="F:transmembrane transporter activity"/>
    <property type="evidence" value="ECO:0007669"/>
    <property type="project" value="InterPro"/>
</dbReference>
<evidence type="ECO:0000313" key="10">
    <source>
        <dbReference type="EMBL" id="KLV25922.1"/>
    </source>
</evidence>
<keyword evidence="6 7" id="KW-0472">Membrane</keyword>
<comment type="caution">
    <text evidence="10">The sequence shown here is derived from an EMBL/GenBank/DDBJ whole genome shotgun (WGS) entry which is preliminary data.</text>
</comment>
<protein>
    <recommendedName>
        <fullName evidence="12">MFS transporter</fullName>
    </recommendedName>
</protein>
<dbReference type="Pfam" id="PF22629">
    <property type="entry name" value="ACT_AHAS_ss"/>
    <property type="match status" value="1"/>
</dbReference>
<name>A0A0J1IJ09_NIACI</name>
<proteinExistence type="predicted"/>
<dbReference type="EMBL" id="LDPH01000012">
    <property type="protein sequence ID" value="KLV25922.1"/>
    <property type="molecule type" value="Genomic_DNA"/>
</dbReference>
<dbReference type="InterPro" id="IPR011701">
    <property type="entry name" value="MFS"/>
</dbReference>
<evidence type="ECO:0000256" key="5">
    <source>
        <dbReference type="ARBA" id="ARBA00022989"/>
    </source>
</evidence>
<dbReference type="InterPro" id="IPR036259">
    <property type="entry name" value="MFS_trans_sf"/>
</dbReference>
<feature type="transmembrane region" description="Helical" evidence="7">
    <location>
        <begin position="399"/>
        <end position="423"/>
    </location>
</feature>
<sequence length="495" mass="53491">MTSAYRISMLVNDQPGVLARISSLFGTHHVNIEDIKTKKYKREAKTRIQISSSAEEKQVQNLILGLQGLMDVVEVDADAIHQSAFQQRLLQRTNTIQTLREQKTLSKKVSYWLVACSLFLTLFGTNIPASLYSLYRVEWGLTPGMITLVFAIYAFTVIPAIVIAGQLSDQIGKKKVLIPGIFFSLIGTFCFTIANGLGMLLIGRLFQGLSVGILNGVAVAALTELDENKNTKKTALICALAVTLGNAFGPILSGLLGDFAPIPLRLSYYVHLLFIIPCFIFLFFLNENIRPGLKPVQLKKPFVPKEIMKPFLLASFTSFVAWSIISMFMSLIPSNLSSFTTVSSLTISGVVVALGLIAAAFNQILLKQLSLMKLMTIGYVFLALGLILLVITIDTKSLTLLLISAVLIGGGNGPAYAGSLALVNEVAPSKTKGNIVSTFFVITYLGVSLPVIGLGYLSQSFGVAGAVTTYVLIMGALLVGIAGFAWKEGKSIFPK</sequence>
<feature type="transmembrane region" description="Helical" evidence="7">
    <location>
        <begin position="144"/>
        <end position="164"/>
    </location>
</feature>
<feature type="transmembrane region" description="Helical" evidence="7">
    <location>
        <begin position="463"/>
        <end position="486"/>
    </location>
</feature>
<feature type="transmembrane region" description="Helical" evidence="7">
    <location>
        <begin position="435"/>
        <end position="457"/>
    </location>
</feature>
<dbReference type="PATRIC" id="fig|1397.4.peg.936"/>
<keyword evidence="2" id="KW-0813">Transport</keyword>
<feature type="transmembrane region" description="Helical" evidence="7">
    <location>
        <begin position="176"/>
        <end position="194"/>
    </location>
</feature>
<evidence type="ECO:0000259" key="8">
    <source>
        <dbReference type="PROSITE" id="PS50850"/>
    </source>
</evidence>
<gene>
    <name evidence="10" type="ORF">ABW02_13955</name>
</gene>
<organism evidence="10 11">
    <name type="scientific">Niallia circulans</name>
    <name type="common">Bacillus circulans</name>
    <dbReference type="NCBI Taxonomy" id="1397"/>
    <lineage>
        <taxon>Bacteria</taxon>
        <taxon>Bacillati</taxon>
        <taxon>Bacillota</taxon>
        <taxon>Bacilli</taxon>
        <taxon>Bacillales</taxon>
        <taxon>Bacillaceae</taxon>
        <taxon>Niallia</taxon>
    </lineage>
</organism>
<feature type="transmembrane region" description="Helical" evidence="7">
    <location>
        <begin position="109"/>
        <end position="132"/>
    </location>
</feature>
<feature type="domain" description="Major facilitator superfamily (MFS) profile" evidence="8">
    <location>
        <begin position="110"/>
        <end position="487"/>
    </location>
</feature>